<feature type="transmembrane region" description="Helical" evidence="1">
    <location>
        <begin position="137"/>
        <end position="169"/>
    </location>
</feature>
<evidence type="ECO:0000313" key="2">
    <source>
        <dbReference type="EMBL" id="VEU73207.1"/>
    </source>
</evidence>
<organism evidence="2 3">
    <name type="scientific">Mycoplasmopsis gallopavonis</name>
    <dbReference type="NCBI Taxonomy" id="76629"/>
    <lineage>
        <taxon>Bacteria</taxon>
        <taxon>Bacillati</taxon>
        <taxon>Mycoplasmatota</taxon>
        <taxon>Mycoplasmoidales</taxon>
        <taxon>Metamycoplasmataceae</taxon>
        <taxon>Mycoplasmopsis</taxon>
    </lineage>
</organism>
<geneLocation type="plasmid" evidence="2 3">
    <name>2</name>
</geneLocation>
<dbReference type="Proteomes" id="UP000289862">
    <property type="component" value="Plasmid 2"/>
</dbReference>
<dbReference type="RefSeq" id="WP_129724737.1">
    <property type="nucleotide sequence ID" value="NZ_LR215032.1"/>
</dbReference>
<reference evidence="2 3" key="1">
    <citation type="submission" date="2019-01" db="EMBL/GenBank/DDBJ databases">
        <authorList>
            <consortium name="Pathogen Informatics"/>
        </authorList>
    </citation>
    <scope>NUCLEOTIDE SEQUENCE [LARGE SCALE GENOMIC DNA]</scope>
    <source>
        <strain evidence="2 3">NCTC10186</strain>
        <plasmid evidence="3">2</plasmid>
    </source>
</reference>
<keyword evidence="3" id="KW-1185">Reference proteome</keyword>
<dbReference type="EMBL" id="LR215032">
    <property type="protein sequence ID" value="VEU73207.1"/>
    <property type="molecule type" value="Genomic_DNA"/>
</dbReference>
<evidence type="ECO:0000256" key="1">
    <source>
        <dbReference type="SAM" id="Phobius"/>
    </source>
</evidence>
<keyword evidence="1" id="KW-0812">Transmembrane</keyword>
<feature type="transmembrane region" description="Helical" evidence="1">
    <location>
        <begin position="232"/>
        <end position="250"/>
    </location>
</feature>
<accession>A0A449B0F8</accession>
<proteinExistence type="predicted"/>
<feature type="transmembrane region" description="Helical" evidence="1">
    <location>
        <begin position="6"/>
        <end position="28"/>
    </location>
</feature>
<sequence length="287" mass="33290">MKPVLKKYWALFSFILIFGSLEFLLIYFEVRYFNLFLESLKVQANWKEIYTLLGFLLLIMSFVILHNFLTNFMYWISEYFFIKFGLGNFIKEYLSKNIAKYVFATKEGKTLAFTKYHTILSLYIGVFTNLFNEIVNFLAILISLAILSPIILAYLLPLIILVSLAPLVFQALMSKTAEFAATIQTKPRKITLQTAKMLFSDAINDNFGSLETSYRQEMEKEVLSQVPQMQKLYAFHLFLSEIFSTLFYLFSITITILIAIYASWMISISLLVIIVLKLPQLKQGSIN</sequence>
<feature type="transmembrane region" description="Helical" evidence="1">
    <location>
        <begin position="111"/>
        <end position="131"/>
    </location>
</feature>
<gene>
    <name evidence="2" type="ORF">NCTC10186_00700</name>
</gene>
<keyword evidence="1" id="KW-0472">Membrane</keyword>
<dbReference type="KEGG" id="mgal:NCTC10186_00700"/>
<evidence type="ECO:0008006" key="4">
    <source>
        <dbReference type="Google" id="ProtNLM"/>
    </source>
</evidence>
<feature type="transmembrane region" description="Helical" evidence="1">
    <location>
        <begin position="256"/>
        <end position="276"/>
    </location>
</feature>
<keyword evidence="1" id="KW-1133">Transmembrane helix</keyword>
<protein>
    <recommendedName>
        <fullName evidence="4">ABC transporter ATP-binding protein</fullName>
    </recommendedName>
</protein>
<dbReference type="AlphaFoldDB" id="A0A449B0F8"/>
<keyword evidence="2" id="KW-0614">Plasmid</keyword>
<evidence type="ECO:0000313" key="3">
    <source>
        <dbReference type="Proteomes" id="UP000289862"/>
    </source>
</evidence>
<feature type="transmembrane region" description="Helical" evidence="1">
    <location>
        <begin position="49"/>
        <end position="66"/>
    </location>
</feature>
<name>A0A449B0F8_9BACT</name>